<evidence type="ECO:0000256" key="2">
    <source>
        <dbReference type="ARBA" id="ARBA00023043"/>
    </source>
</evidence>
<comment type="caution">
    <text evidence="5">The sequence shown here is derived from an EMBL/GenBank/DDBJ whole genome shotgun (WGS) entry which is preliminary data.</text>
</comment>
<keyword evidence="1" id="KW-0677">Repeat</keyword>
<evidence type="ECO:0000256" key="1">
    <source>
        <dbReference type="ARBA" id="ARBA00022737"/>
    </source>
</evidence>
<organism evidence="5 6">
    <name type="scientific">Trichogramma kaykai</name>
    <dbReference type="NCBI Taxonomy" id="54128"/>
    <lineage>
        <taxon>Eukaryota</taxon>
        <taxon>Metazoa</taxon>
        <taxon>Ecdysozoa</taxon>
        <taxon>Arthropoda</taxon>
        <taxon>Hexapoda</taxon>
        <taxon>Insecta</taxon>
        <taxon>Pterygota</taxon>
        <taxon>Neoptera</taxon>
        <taxon>Endopterygota</taxon>
        <taxon>Hymenoptera</taxon>
        <taxon>Apocrita</taxon>
        <taxon>Proctotrupomorpha</taxon>
        <taxon>Chalcidoidea</taxon>
        <taxon>Trichogrammatidae</taxon>
        <taxon>Trichogramma</taxon>
    </lineage>
</organism>
<proteinExistence type="predicted"/>
<dbReference type="PANTHER" id="PTHR24171">
    <property type="entry name" value="ANKYRIN REPEAT DOMAIN-CONTAINING PROTEIN 39-RELATED"/>
    <property type="match status" value="1"/>
</dbReference>
<accession>A0ABD2XQL2</accession>
<feature type="repeat" description="ANK" evidence="3">
    <location>
        <begin position="94"/>
        <end position="126"/>
    </location>
</feature>
<dbReference type="Pfam" id="PF12796">
    <property type="entry name" value="Ank_2"/>
    <property type="match status" value="1"/>
</dbReference>
<dbReference type="InterPro" id="IPR002110">
    <property type="entry name" value="Ankyrin_rpt"/>
</dbReference>
<sequence>MQWRHHDVNMNKGDLRPSTSTASHMINSGQSVTDNDKVFNMKLGKSFSELDMMDPKSFVIVLKFFTLTWLRRKLILGAVIAVTLGRNYRKKDKDKNTPLHWAACFGHKSIIQFLTENGSNVNAVNDCGATLLHEAVNRRDFEMCLVLLRSSTDPLVRAIKGTFAAKTSYDISKSNASLQTQIEKYFGEASPKEIENVLRYSEEVKSFDFLSKPNLIDIHQDSSVNSLKSLDNTFNIPTPSHKD</sequence>
<feature type="compositionally biased region" description="Polar residues" evidence="4">
    <location>
        <begin position="17"/>
        <end position="28"/>
    </location>
</feature>
<evidence type="ECO:0000313" key="6">
    <source>
        <dbReference type="Proteomes" id="UP001627154"/>
    </source>
</evidence>
<dbReference type="InterPro" id="IPR036770">
    <property type="entry name" value="Ankyrin_rpt-contain_sf"/>
</dbReference>
<dbReference type="PANTHER" id="PTHR24171:SF11">
    <property type="entry name" value="26S PROTEASOME NON-ATPASE REGULATORY SUBUNIT 10"/>
    <property type="match status" value="1"/>
</dbReference>
<feature type="compositionally biased region" description="Basic and acidic residues" evidence="4">
    <location>
        <begin position="1"/>
        <end position="15"/>
    </location>
</feature>
<keyword evidence="6" id="KW-1185">Reference proteome</keyword>
<dbReference type="SMART" id="SM00248">
    <property type="entry name" value="ANK"/>
    <property type="match status" value="2"/>
</dbReference>
<feature type="region of interest" description="Disordered" evidence="4">
    <location>
        <begin position="1"/>
        <end position="28"/>
    </location>
</feature>
<keyword evidence="2 3" id="KW-0040">ANK repeat</keyword>
<reference evidence="5 6" key="1">
    <citation type="journal article" date="2024" name="bioRxiv">
        <title>A reference genome for Trichogramma kaykai: A tiny desert-dwelling parasitoid wasp with competing sex-ratio distorters.</title>
        <authorList>
            <person name="Culotta J."/>
            <person name="Lindsey A.R."/>
        </authorList>
    </citation>
    <scope>NUCLEOTIDE SEQUENCE [LARGE SCALE GENOMIC DNA]</scope>
    <source>
        <strain evidence="5 6">KSX58</strain>
    </source>
</reference>
<gene>
    <name evidence="5" type="ORF">TKK_000296</name>
</gene>
<dbReference type="EMBL" id="JBJJXI010000003">
    <property type="protein sequence ID" value="KAL3407617.1"/>
    <property type="molecule type" value="Genomic_DNA"/>
</dbReference>
<dbReference type="SUPFAM" id="SSF48403">
    <property type="entry name" value="Ankyrin repeat"/>
    <property type="match status" value="1"/>
</dbReference>
<protein>
    <submittedName>
        <fullName evidence="5">Uncharacterized protein</fullName>
    </submittedName>
</protein>
<dbReference type="AlphaFoldDB" id="A0ABD2XQL2"/>
<dbReference type="PROSITE" id="PS50297">
    <property type="entry name" value="ANK_REP_REGION"/>
    <property type="match status" value="1"/>
</dbReference>
<evidence type="ECO:0000256" key="3">
    <source>
        <dbReference type="PROSITE-ProRule" id="PRU00023"/>
    </source>
</evidence>
<dbReference type="PROSITE" id="PS50088">
    <property type="entry name" value="ANK_REPEAT"/>
    <property type="match status" value="1"/>
</dbReference>
<evidence type="ECO:0000256" key="4">
    <source>
        <dbReference type="SAM" id="MobiDB-lite"/>
    </source>
</evidence>
<dbReference type="Proteomes" id="UP001627154">
    <property type="component" value="Unassembled WGS sequence"/>
</dbReference>
<dbReference type="Gene3D" id="1.25.40.20">
    <property type="entry name" value="Ankyrin repeat-containing domain"/>
    <property type="match status" value="1"/>
</dbReference>
<name>A0ABD2XQL2_9HYME</name>
<evidence type="ECO:0000313" key="5">
    <source>
        <dbReference type="EMBL" id="KAL3407617.1"/>
    </source>
</evidence>